<sequence>MASAGFYVDKRLAFQLETGTKSTGLAGTSTQLPSRNRPDGRRPDARPVEPSPPQLSRPRLPPRPSGGVCAPTTHTVESASPACVTSNWRGPLSEFKALPEHYCYPECFPEEQPTLLRVRQGNGRDNYSRLKFSDLDDQSREAERAWELTVGDIYHSIPTTAIGLFETLRSMRNMPLRLRIDVRAVAFGLTGYDLFQKHFFVSTHPEDDTVDRFIEAFNRTDTYQRPQLLFSFLETFLEYTDPQRLGTCMQRIISGIEPCSETLQRAAEVEIAELVVTFTTQCQVDPSQHHSGYAENTIIPAQLSIFGDFIILFRSSHHGTRRIFEMAAKRLQRRLRPLLLWLFVGSMPNRAKPFSGGGKNARQVLMVCDSVHTLVPSVVRLKPGLTRL</sequence>
<evidence type="ECO:0000313" key="3">
    <source>
        <dbReference type="Proteomes" id="UP000019373"/>
    </source>
</evidence>
<feature type="region of interest" description="Disordered" evidence="1">
    <location>
        <begin position="22"/>
        <end position="73"/>
    </location>
</feature>
<evidence type="ECO:0000256" key="1">
    <source>
        <dbReference type="SAM" id="MobiDB-lite"/>
    </source>
</evidence>
<keyword evidence="3" id="KW-1185">Reference proteome</keyword>
<accession>U1G9J6</accession>
<dbReference type="EMBL" id="KE721500">
    <property type="protein sequence ID" value="ERF68663.1"/>
    <property type="molecule type" value="Genomic_DNA"/>
</dbReference>
<feature type="compositionally biased region" description="Pro residues" evidence="1">
    <location>
        <begin position="49"/>
        <end position="64"/>
    </location>
</feature>
<gene>
    <name evidence="2" type="ORF">EPUS_05724</name>
</gene>
<evidence type="ECO:0000313" key="2">
    <source>
        <dbReference type="EMBL" id="ERF68663.1"/>
    </source>
</evidence>
<dbReference type="RefSeq" id="XP_007805647.1">
    <property type="nucleotide sequence ID" value="XM_007807456.1"/>
</dbReference>
<feature type="compositionally biased region" description="Basic and acidic residues" evidence="1">
    <location>
        <begin position="36"/>
        <end position="47"/>
    </location>
</feature>
<feature type="compositionally biased region" description="Polar residues" evidence="1">
    <location>
        <begin position="22"/>
        <end position="34"/>
    </location>
</feature>
<dbReference type="Proteomes" id="UP000019373">
    <property type="component" value="Unassembled WGS sequence"/>
</dbReference>
<protein>
    <submittedName>
        <fullName evidence="2">Uncharacterized protein</fullName>
    </submittedName>
</protein>
<dbReference type="HOGENOM" id="CLU_711796_0_0_1"/>
<proteinExistence type="predicted"/>
<reference evidence="3" key="1">
    <citation type="journal article" date="2014" name="BMC Genomics">
        <title>Genome characteristics reveal the impact of lichenization on lichen-forming fungus Endocarpon pusillum Hedwig (Verrucariales, Ascomycota).</title>
        <authorList>
            <person name="Wang Y.-Y."/>
            <person name="Liu B."/>
            <person name="Zhang X.-Y."/>
            <person name="Zhou Q.-M."/>
            <person name="Zhang T."/>
            <person name="Li H."/>
            <person name="Yu Y.-F."/>
            <person name="Zhang X.-L."/>
            <person name="Hao X.-Y."/>
            <person name="Wang M."/>
            <person name="Wang L."/>
            <person name="Wei J.-C."/>
        </authorList>
    </citation>
    <scope>NUCLEOTIDE SEQUENCE [LARGE SCALE GENOMIC DNA]</scope>
    <source>
        <strain evidence="3">Z07020 / HMAS-L-300199</strain>
    </source>
</reference>
<name>U1G9J6_ENDPU</name>
<dbReference type="AlphaFoldDB" id="U1G9J6"/>
<dbReference type="GeneID" id="19240672"/>
<organism evidence="2 3">
    <name type="scientific">Endocarpon pusillum (strain Z07020 / HMAS-L-300199)</name>
    <name type="common">Lichen-forming fungus</name>
    <dbReference type="NCBI Taxonomy" id="1263415"/>
    <lineage>
        <taxon>Eukaryota</taxon>
        <taxon>Fungi</taxon>
        <taxon>Dikarya</taxon>
        <taxon>Ascomycota</taxon>
        <taxon>Pezizomycotina</taxon>
        <taxon>Eurotiomycetes</taxon>
        <taxon>Chaetothyriomycetidae</taxon>
        <taxon>Verrucariales</taxon>
        <taxon>Verrucariaceae</taxon>
        <taxon>Endocarpon</taxon>
    </lineage>
</organism>